<accession>A0A6A4VWF4</accession>
<evidence type="ECO:0000313" key="2">
    <source>
        <dbReference type="EMBL" id="KAF0297239.1"/>
    </source>
</evidence>
<keyword evidence="3" id="KW-1185">Reference proteome</keyword>
<proteinExistence type="predicted"/>
<dbReference type="Proteomes" id="UP000440578">
    <property type="component" value="Unassembled WGS sequence"/>
</dbReference>
<gene>
    <name evidence="2" type="ORF">FJT64_005314</name>
</gene>
<protein>
    <submittedName>
        <fullName evidence="2">Reticulocyte-binding protein 2 a</fullName>
    </submittedName>
</protein>
<dbReference type="InterPro" id="IPR052270">
    <property type="entry name" value="CACF_protein"/>
</dbReference>
<feature type="compositionally biased region" description="Basic and acidic residues" evidence="1">
    <location>
        <begin position="236"/>
        <end position="276"/>
    </location>
</feature>
<dbReference type="PANTHER" id="PTHR22028">
    <property type="entry name" value="SFI1 SPINDLE BODY DOMAIN-CONTAINING PROTEIN-RELATED"/>
    <property type="match status" value="1"/>
</dbReference>
<comment type="caution">
    <text evidence="2">The sequence shown here is derived from an EMBL/GenBank/DDBJ whole genome shotgun (WGS) entry which is preliminary data.</text>
</comment>
<reference evidence="2 3" key="1">
    <citation type="submission" date="2019-07" db="EMBL/GenBank/DDBJ databases">
        <title>Draft genome assembly of a fouling barnacle, Amphibalanus amphitrite (Darwin, 1854): The first reference genome for Thecostraca.</title>
        <authorList>
            <person name="Kim W."/>
        </authorList>
    </citation>
    <scope>NUCLEOTIDE SEQUENCE [LARGE SCALE GENOMIC DNA]</scope>
    <source>
        <strain evidence="2">SNU_AA5</strain>
        <tissue evidence="2">Soma without cirri and trophi</tissue>
    </source>
</reference>
<feature type="region of interest" description="Disordered" evidence="1">
    <location>
        <begin position="91"/>
        <end position="111"/>
    </location>
</feature>
<feature type="region of interest" description="Disordered" evidence="1">
    <location>
        <begin position="236"/>
        <end position="289"/>
    </location>
</feature>
<organism evidence="2 3">
    <name type="scientific">Amphibalanus amphitrite</name>
    <name type="common">Striped barnacle</name>
    <name type="synonym">Balanus amphitrite</name>
    <dbReference type="NCBI Taxonomy" id="1232801"/>
    <lineage>
        <taxon>Eukaryota</taxon>
        <taxon>Metazoa</taxon>
        <taxon>Ecdysozoa</taxon>
        <taxon>Arthropoda</taxon>
        <taxon>Crustacea</taxon>
        <taxon>Multicrustacea</taxon>
        <taxon>Cirripedia</taxon>
        <taxon>Thoracica</taxon>
        <taxon>Thoracicalcarea</taxon>
        <taxon>Balanomorpha</taxon>
        <taxon>Balanoidea</taxon>
        <taxon>Balanidae</taxon>
        <taxon>Amphibalaninae</taxon>
        <taxon>Amphibalanus</taxon>
    </lineage>
</organism>
<name>A0A6A4VWF4_AMPAM</name>
<dbReference type="AlphaFoldDB" id="A0A6A4VWF4"/>
<dbReference type="PANTHER" id="PTHR22028:SF5">
    <property type="entry name" value="COILED-COIL DOMAIN-CONTAINING PROTEIN 191"/>
    <property type="match status" value="1"/>
</dbReference>
<evidence type="ECO:0000256" key="1">
    <source>
        <dbReference type="SAM" id="MobiDB-lite"/>
    </source>
</evidence>
<sequence>MNLNYARPRITCEIPTEICDLVRRCHNAVIKFKMDELDFSRSRLTDPEIISEFVLRLKQQVLGDHNVKAESLGHSRQGSTLQGQSSFPLELHQISSPGIGPTDGQASDQQVSPQLACYNKAAANHLEALQQPEPQVLNPEVQSIANHEHPQSPSSSGGSIDLCAEIMAGHALQAACREPLTASRTEGELRQAPHLHTFLINARSNMRTRLPGKVATSPAETHPSYQEKLQLRAVERKARQQEVRRRRQEREAANREAERLRHEEFQRQLTLERHQQQEQQRQRRLRQEEQRRRQLRGQQLLQQRHQIADEFRRHALVRSVFRALVRYAHRCRDLEASAERWARSTLLSRCLHRWRHHRALLAAEREEAARDWYRTRLTAWALGRWRTYVHQQHLKAQAASDLCQLQRLQAALRTWQASLALGRVRRRQQMQRAALCDVRLTCAGVLRRWRRLPEALEQERAIEARKERLRRIVREMVPDFQPPPPTGVEQSV</sequence>
<evidence type="ECO:0000313" key="3">
    <source>
        <dbReference type="Proteomes" id="UP000440578"/>
    </source>
</evidence>
<dbReference type="EMBL" id="VIIS01001503">
    <property type="protein sequence ID" value="KAF0297239.1"/>
    <property type="molecule type" value="Genomic_DNA"/>
</dbReference>